<dbReference type="AlphaFoldDB" id="A5YS22"/>
<reference evidence="3" key="1">
    <citation type="journal article" date="2007" name="ISME J.">
        <title>Genomic plasticity in prokaryotes: the case of the square haloarchaeon.</title>
        <authorList>
            <person name="Cuadros-Orellana S."/>
            <person name="Martin-Cuadrado A.B."/>
            <person name="Legault B."/>
            <person name="D'Auria G."/>
            <person name="Zhaxybayeva O."/>
            <person name="Papke R.T."/>
            <person name="Rodriguez-Valera F."/>
        </authorList>
    </citation>
    <scope>NUCLEOTIDE SEQUENCE</scope>
</reference>
<dbReference type="PROSITE" id="PS50157">
    <property type="entry name" value="ZINC_FINGER_C2H2_2"/>
    <property type="match status" value="1"/>
</dbReference>
<evidence type="ECO:0000259" key="2">
    <source>
        <dbReference type="PROSITE" id="PS50157"/>
    </source>
</evidence>
<dbReference type="InterPro" id="IPR013087">
    <property type="entry name" value="Znf_C2H2_type"/>
</dbReference>
<dbReference type="Pfam" id="PF26458">
    <property type="entry name" value="DUF8137"/>
    <property type="match status" value="1"/>
</dbReference>
<feature type="compositionally biased region" description="Polar residues" evidence="1">
    <location>
        <begin position="51"/>
        <end position="70"/>
    </location>
</feature>
<dbReference type="EMBL" id="EF583983">
    <property type="protein sequence ID" value="ABQ75779.1"/>
    <property type="molecule type" value="Genomic_DNA"/>
</dbReference>
<protein>
    <recommendedName>
        <fullName evidence="2">C2H2-type domain-containing protein</fullName>
    </recommendedName>
</protein>
<dbReference type="InterPro" id="IPR058450">
    <property type="entry name" value="DUF8137"/>
</dbReference>
<evidence type="ECO:0000256" key="1">
    <source>
        <dbReference type="SAM" id="MobiDB-lite"/>
    </source>
</evidence>
<proteinExistence type="predicted"/>
<accession>A5YS22</accession>
<feature type="domain" description="C2H2-type" evidence="2">
    <location>
        <begin position="26"/>
        <end position="44"/>
    </location>
</feature>
<feature type="region of interest" description="Disordered" evidence="1">
    <location>
        <begin position="51"/>
        <end position="75"/>
    </location>
</feature>
<name>A5YS22_9EURY</name>
<sequence length="354" mass="39965">MRILGDSDTREGIHFCPHTCSRTMSHECDDCGESFNTLTRLRLHDCGDVQSETFSTSSEPNRSDSGYSSPTEKRNASVAELDNLLDRFSDGDIDALHYAVVEFESALSAALEEDNSGDTYRDVFWPYHERVSDALNEAARSEGWSFLADVTKAHDPAQDDEIPLVTPAVANAVGRHLIRTRLTDGVKAISVAALEYLDAIAVNAPDTADSAREEVHAYGWGIDHPAHSVTDRLHARTSEDIFSVNPTLEHAFYADQYAAVDLLEELVRDESIDGTLPRVTRDDMPYRRYLLDCVYGLKTDDHWPGMPRYYNWHEEFDYTFELDETVEQRIRELVEETGFGADLPNDWTFRDLGV</sequence>
<evidence type="ECO:0000313" key="3">
    <source>
        <dbReference type="EMBL" id="ABQ75779.1"/>
    </source>
</evidence>
<organism evidence="3">
    <name type="scientific">uncultured haloarchaeon</name>
    <dbReference type="NCBI Taxonomy" id="160804"/>
    <lineage>
        <taxon>Archaea</taxon>
        <taxon>Methanobacteriati</taxon>
        <taxon>Methanobacteriota</taxon>
        <taxon>Stenosarchaea group</taxon>
        <taxon>Halobacteria</taxon>
        <taxon>Halobacteriales</taxon>
        <taxon>Halobacteriaceae</taxon>
        <taxon>environmental samples</taxon>
    </lineage>
</organism>